<feature type="domain" description="Histidine kinase" evidence="10">
    <location>
        <begin position="252"/>
        <end position="449"/>
    </location>
</feature>
<dbReference type="Proteomes" id="UP000517547">
    <property type="component" value="Unassembled WGS sequence"/>
</dbReference>
<dbReference type="GO" id="GO:0046983">
    <property type="term" value="F:protein dimerization activity"/>
    <property type="evidence" value="ECO:0007669"/>
    <property type="project" value="InterPro"/>
</dbReference>
<evidence type="ECO:0000256" key="9">
    <source>
        <dbReference type="SAM" id="Phobius"/>
    </source>
</evidence>
<dbReference type="CDD" id="cd16917">
    <property type="entry name" value="HATPase_UhpB-NarQ-NarX-like"/>
    <property type="match status" value="1"/>
</dbReference>
<proteinExistence type="predicted"/>
<dbReference type="InterPro" id="IPR005467">
    <property type="entry name" value="His_kinase_dom"/>
</dbReference>
<evidence type="ECO:0000256" key="2">
    <source>
        <dbReference type="ARBA" id="ARBA00022475"/>
    </source>
</evidence>
<keyword evidence="8 9" id="KW-0472">Membrane</keyword>
<dbReference type="AlphaFoldDB" id="A0A7Y7XX17"/>
<keyword evidence="7" id="KW-0902">Two-component regulatory system</keyword>
<dbReference type="InterPro" id="IPR050482">
    <property type="entry name" value="Sensor_HK_TwoCompSys"/>
</dbReference>
<dbReference type="GO" id="GO:0000155">
    <property type="term" value="F:phosphorelay sensor kinase activity"/>
    <property type="evidence" value="ECO:0007669"/>
    <property type="project" value="InterPro"/>
</dbReference>
<dbReference type="InterPro" id="IPR011712">
    <property type="entry name" value="Sig_transdc_His_kin_sub3_dim/P"/>
</dbReference>
<evidence type="ECO:0000256" key="4">
    <source>
        <dbReference type="ARBA" id="ARBA00022692"/>
    </source>
</evidence>
<evidence type="ECO:0000256" key="5">
    <source>
        <dbReference type="ARBA" id="ARBA00022777"/>
    </source>
</evidence>
<organism evidence="11 12">
    <name type="scientific">Pseudomonas gingeri</name>
    <dbReference type="NCBI Taxonomy" id="117681"/>
    <lineage>
        <taxon>Bacteria</taxon>
        <taxon>Pseudomonadati</taxon>
        <taxon>Pseudomonadota</taxon>
        <taxon>Gammaproteobacteria</taxon>
        <taxon>Pseudomonadales</taxon>
        <taxon>Pseudomonadaceae</taxon>
        <taxon>Pseudomonas</taxon>
    </lineage>
</organism>
<keyword evidence="6 9" id="KW-1133">Transmembrane helix</keyword>
<protein>
    <submittedName>
        <fullName evidence="11">Cache domain-containing protein</fullName>
    </submittedName>
</protein>
<dbReference type="PIRSF" id="PIRSF037314">
    <property type="entry name" value="STHK_MctS"/>
    <property type="match status" value="1"/>
</dbReference>
<gene>
    <name evidence="11" type="ORF">HX845_08165</name>
</gene>
<dbReference type="Pfam" id="PF17200">
    <property type="entry name" value="sCache_2"/>
    <property type="match status" value="1"/>
</dbReference>
<evidence type="ECO:0000256" key="3">
    <source>
        <dbReference type="ARBA" id="ARBA00022679"/>
    </source>
</evidence>
<dbReference type="InterPro" id="IPR003594">
    <property type="entry name" value="HATPase_dom"/>
</dbReference>
<evidence type="ECO:0000259" key="10">
    <source>
        <dbReference type="PROSITE" id="PS50109"/>
    </source>
</evidence>
<accession>A0A7Y7XX17</accession>
<evidence type="ECO:0000313" key="12">
    <source>
        <dbReference type="Proteomes" id="UP000517547"/>
    </source>
</evidence>
<dbReference type="Pfam" id="PF02518">
    <property type="entry name" value="HATPase_c"/>
    <property type="match status" value="1"/>
</dbReference>
<dbReference type="PROSITE" id="PS50109">
    <property type="entry name" value="HIS_KIN"/>
    <property type="match status" value="1"/>
</dbReference>
<dbReference type="GO" id="GO:0005886">
    <property type="term" value="C:plasma membrane"/>
    <property type="evidence" value="ECO:0007669"/>
    <property type="project" value="UniProtKB-SubCell"/>
</dbReference>
<keyword evidence="5" id="KW-0418">Kinase</keyword>
<dbReference type="Gene3D" id="1.20.5.1930">
    <property type="match status" value="1"/>
</dbReference>
<dbReference type="InterPro" id="IPR017171">
    <property type="entry name" value="Sig_transdc_His_kinase_MctS"/>
</dbReference>
<dbReference type="SMART" id="SM00387">
    <property type="entry name" value="HATPase_c"/>
    <property type="match status" value="1"/>
</dbReference>
<evidence type="ECO:0000256" key="7">
    <source>
        <dbReference type="ARBA" id="ARBA00023012"/>
    </source>
</evidence>
<reference evidence="11 12" key="1">
    <citation type="submission" date="2020-04" db="EMBL/GenBank/DDBJ databases">
        <title>Molecular characterization of pseudomonads from Agaricus bisporus reveal novel blotch 2 pathogens in Western Europe.</title>
        <authorList>
            <person name="Taparia T."/>
            <person name="Krijger M."/>
            <person name="Haynes E."/>
            <person name="Elpinstone J.G."/>
            <person name="Noble R."/>
            <person name="Van Der Wolf J."/>
        </authorList>
    </citation>
    <scope>NUCLEOTIDE SEQUENCE [LARGE SCALE GENOMIC DNA]</scope>
    <source>
        <strain evidence="11 12">IPO3738</strain>
    </source>
</reference>
<feature type="transmembrane region" description="Helical" evidence="9">
    <location>
        <begin position="202"/>
        <end position="225"/>
    </location>
</feature>
<dbReference type="SMART" id="SM01049">
    <property type="entry name" value="Cache_2"/>
    <property type="match status" value="1"/>
</dbReference>
<evidence type="ECO:0000256" key="1">
    <source>
        <dbReference type="ARBA" id="ARBA00004651"/>
    </source>
</evidence>
<keyword evidence="2" id="KW-1003">Cell membrane</keyword>
<dbReference type="SUPFAM" id="SSF55874">
    <property type="entry name" value="ATPase domain of HSP90 chaperone/DNA topoisomerase II/histidine kinase"/>
    <property type="match status" value="1"/>
</dbReference>
<comment type="caution">
    <text evidence="11">The sequence shown here is derived from an EMBL/GenBank/DDBJ whole genome shotgun (WGS) entry which is preliminary data.</text>
</comment>
<name>A0A7Y7XX17_9PSED</name>
<dbReference type="Pfam" id="PF07730">
    <property type="entry name" value="HisKA_3"/>
    <property type="match status" value="1"/>
</dbReference>
<comment type="subcellular location">
    <subcellularLocation>
        <location evidence="1">Cell membrane</location>
        <topology evidence="1">Multi-pass membrane protein</topology>
    </subcellularLocation>
</comment>
<dbReference type="Gene3D" id="3.30.565.10">
    <property type="entry name" value="Histidine kinase-like ATPase, C-terminal domain"/>
    <property type="match status" value="1"/>
</dbReference>
<sequence length="454" mass="50384">MQLKHKIVALGILPLVLAIAVICGLVISLNRQLGDQQAQLIEDSILASKRAELKNYVAMAQSLIAPMYDNGKGDAKAQQQVLEELRKLSFGINGYFFVYDHEGRSLMHARQSELVGQYLWDMKDPHGLPVIQALLKSAESGEGFQRYAWNKPSSGQVTDKLAYVVMLDRWGWMLGTGIYLEDVERATQQARDEVAQGIRTTMLAIAAVALVAVLIVFAGGMTLNVSEHRLADKKLQRLTQRIVSLQEEERSRVSRELHDGISQLLVSIKFKFELASHVLDRQEHAKGLGILKEATERLGEAIGEVRSLSHDLRSSLLDTLGLSAAIGQLAAEFEQRSGLRVNYNDNEFDCHLVDGAAVSLFRIVQEGLTNIERHAQARNVSITLHGSEESIRLTMVDDGVGFNVAQVERSQAGIGLRNMRERVEHFGGRFDLVSVPGRSELDVLLPMKMPGTER</sequence>
<keyword evidence="3" id="KW-0808">Transferase</keyword>
<keyword evidence="4 9" id="KW-0812">Transmembrane</keyword>
<evidence type="ECO:0000313" key="11">
    <source>
        <dbReference type="EMBL" id="NWC13610.1"/>
    </source>
</evidence>
<dbReference type="Gene3D" id="3.30.450.20">
    <property type="entry name" value="PAS domain"/>
    <property type="match status" value="1"/>
</dbReference>
<dbReference type="InterPro" id="IPR036890">
    <property type="entry name" value="HATPase_C_sf"/>
</dbReference>
<feature type="transmembrane region" description="Helical" evidence="9">
    <location>
        <begin position="7"/>
        <end position="29"/>
    </location>
</feature>
<dbReference type="EMBL" id="JACAQE010000002">
    <property type="protein sequence ID" value="NWC13610.1"/>
    <property type="molecule type" value="Genomic_DNA"/>
</dbReference>
<dbReference type="CDD" id="cd18774">
    <property type="entry name" value="PDC2_HK_sensor"/>
    <property type="match status" value="1"/>
</dbReference>
<dbReference type="InterPro" id="IPR033480">
    <property type="entry name" value="sCache_2"/>
</dbReference>
<evidence type="ECO:0000256" key="6">
    <source>
        <dbReference type="ARBA" id="ARBA00022989"/>
    </source>
</evidence>
<evidence type="ECO:0000256" key="8">
    <source>
        <dbReference type="ARBA" id="ARBA00023136"/>
    </source>
</evidence>
<dbReference type="PANTHER" id="PTHR24421">
    <property type="entry name" value="NITRATE/NITRITE SENSOR PROTEIN NARX-RELATED"/>
    <property type="match status" value="1"/>
</dbReference>
<dbReference type="RefSeq" id="WP_017124156.1">
    <property type="nucleotide sequence ID" value="NZ_JACAOK010000053.1"/>
</dbReference>